<dbReference type="Proteomes" id="UP001448858">
    <property type="component" value="Chromosome"/>
</dbReference>
<sequence length="246" mass="26678">MTRPSALLLTGTGRYADPWHPFTETSHALAGILDESGFDVIVAADAEAALEWLTSSWNWPDLLAVNVGLPRDGAPSPGRAAAAGLSAWLAGRRPLLACHSSSTSFTDLPEWKQALGGSWTRGTSMHPDHGPADILVDRNSGSVAASIPDFQLTDERYSWLDTHPDITVHARHLHENVAHPLIWSYERDGGGRTFYDALGHDAASYESPEHRELLRRGIEWLAESVPLRPGTPPETADPSTAQLPNS</sequence>
<feature type="region of interest" description="Disordered" evidence="1">
    <location>
        <begin position="225"/>
        <end position="246"/>
    </location>
</feature>
<gene>
    <name evidence="3" type="ORF">AAE021_12680</name>
</gene>
<proteinExistence type="predicted"/>
<dbReference type="InterPro" id="IPR029062">
    <property type="entry name" value="Class_I_gatase-like"/>
</dbReference>
<evidence type="ECO:0000313" key="4">
    <source>
        <dbReference type="Proteomes" id="UP001448858"/>
    </source>
</evidence>
<dbReference type="SUPFAM" id="SSF52317">
    <property type="entry name" value="Class I glutamine amidotransferase-like"/>
    <property type="match status" value="1"/>
</dbReference>
<evidence type="ECO:0000259" key="2">
    <source>
        <dbReference type="Pfam" id="PF06283"/>
    </source>
</evidence>
<dbReference type="Gene3D" id="3.40.50.880">
    <property type="match status" value="1"/>
</dbReference>
<accession>A0ABZ2ZTJ4</accession>
<protein>
    <submittedName>
        <fullName evidence="3">ThuA domain-containing protein</fullName>
    </submittedName>
</protein>
<feature type="compositionally biased region" description="Polar residues" evidence="1">
    <location>
        <begin position="237"/>
        <end position="246"/>
    </location>
</feature>
<evidence type="ECO:0000313" key="3">
    <source>
        <dbReference type="EMBL" id="WZP15036.1"/>
    </source>
</evidence>
<dbReference type="EMBL" id="CP151657">
    <property type="protein sequence ID" value="WZP15036.1"/>
    <property type="molecule type" value="Genomic_DNA"/>
</dbReference>
<dbReference type="Pfam" id="PF06283">
    <property type="entry name" value="ThuA"/>
    <property type="match status" value="1"/>
</dbReference>
<dbReference type="RefSeq" id="WP_342022701.1">
    <property type="nucleotide sequence ID" value="NZ_CP151657.1"/>
</dbReference>
<name>A0ABZ2ZTJ4_9MICC</name>
<keyword evidence="4" id="KW-1185">Reference proteome</keyword>
<feature type="domain" description="ThuA-like" evidence="2">
    <location>
        <begin position="25"/>
        <end position="220"/>
    </location>
</feature>
<dbReference type="PANTHER" id="PTHR40469:SF2">
    <property type="entry name" value="GALACTOSE-BINDING DOMAIN-LIKE SUPERFAMILY PROTEIN"/>
    <property type="match status" value="1"/>
</dbReference>
<reference evidence="3 4" key="1">
    <citation type="submission" date="2024-04" db="EMBL/GenBank/DDBJ databases">
        <title>Arthrobacter sp. from Plains bison fecal sample.</title>
        <authorList>
            <person name="Ruzzini A."/>
        </authorList>
    </citation>
    <scope>NUCLEOTIDE SEQUENCE [LARGE SCALE GENOMIC DNA]</scope>
    <source>
        <strain evidence="3 4">EINP1</strain>
    </source>
</reference>
<dbReference type="PANTHER" id="PTHR40469">
    <property type="entry name" value="SECRETED GLYCOSYL HYDROLASE"/>
    <property type="match status" value="1"/>
</dbReference>
<organism evidence="3 4">
    <name type="scientific">Arthrobacter citreus</name>
    <dbReference type="NCBI Taxonomy" id="1670"/>
    <lineage>
        <taxon>Bacteria</taxon>
        <taxon>Bacillati</taxon>
        <taxon>Actinomycetota</taxon>
        <taxon>Actinomycetes</taxon>
        <taxon>Micrococcales</taxon>
        <taxon>Micrococcaceae</taxon>
        <taxon>Arthrobacter</taxon>
    </lineage>
</organism>
<evidence type="ECO:0000256" key="1">
    <source>
        <dbReference type="SAM" id="MobiDB-lite"/>
    </source>
</evidence>
<dbReference type="InterPro" id="IPR029010">
    <property type="entry name" value="ThuA-like"/>
</dbReference>